<keyword evidence="5" id="KW-0418">Kinase</keyword>
<evidence type="ECO:0000256" key="4">
    <source>
        <dbReference type="ARBA" id="ARBA00022741"/>
    </source>
</evidence>
<evidence type="ECO:0000256" key="2">
    <source>
        <dbReference type="ARBA" id="ARBA00022527"/>
    </source>
</evidence>
<dbReference type="SUPFAM" id="SSF56112">
    <property type="entry name" value="Protein kinase-like (PK-like)"/>
    <property type="match status" value="1"/>
</dbReference>
<feature type="domain" description="RIO-type" evidence="9">
    <location>
        <begin position="94"/>
        <end position="199"/>
    </location>
</feature>
<dbReference type="InterPro" id="IPR018934">
    <property type="entry name" value="RIO_dom"/>
</dbReference>
<dbReference type="InterPro" id="IPR011009">
    <property type="entry name" value="Kinase-like_dom_sf"/>
</dbReference>
<evidence type="ECO:0000256" key="7">
    <source>
        <dbReference type="ARBA" id="ARBA00047899"/>
    </source>
</evidence>
<dbReference type="STRING" id="890420.SAMN05216226_10832"/>
<dbReference type="EMBL" id="FNFC01000008">
    <property type="protein sequence ID" value="SDJ72386.1"/>
    <property type="molecule type" value="Genomic_DNA"/>
</dbReference>
<dbReference type="Proteomes" id="UP000198856">
    <property type="component" value="Unassembled WGS sequence"/>
</dbReference>
<evidence type="ECO:0000256" key="6">
    <source>
        <dbReference type="ARBA" id="ARBA00022840"/>
    </source>
</evidence>
<organism evidence="10 11">
    <name type="scientific">Halovenus aranensis</name>
    <dbReference type="NCBI Taxonomy" id="890420"/>
    <lineage>
        <taxon>Archaea</taxon>
        <taxon>Methanobacteriati</taxon>
        <taxon>Methanobacteriota</taxon>
        <taxon>Stenosarchaea group</taxon>
        <taxon>Halobacteria</taxon>
        <taxon>Halobacteriales</taxon>
        <taxon>Haloarculaceae</taxon>
        <taxon>Halovenus</taxon>
    </lineage>
</organism>
<keyword evidence="4" id="KW-0547">Nucleotide-binding</keyword>
<proteinExistence type="predicted"/>
<sequence>MAIRRLLRGQIPQTDIEAVAREAARRQGTAYESVRQLDSDNWLSIPCVVNEQLFVKIVTEQNAFVHALLTAGRNLGALTSRSEGFFERFETPVSMAEHDLEATRRIRELGINAPEPLEAFEYEEYGVLVLEYLQEFEPLDRLDTATVEALLPAVFEALSMMHEAGIAHGDLRGENVLVIRDEIYFIDATKVNEQAIEDARAYDIACALAALQPLVGAQTAVRAASEFYTDNQLLDAEAYLDFVNLRPDHDFDTLQTKGELEKELS</sequence>
<dbReference type="GO" id="GO:0004674">
    <property type="term" value="F:protein serine/threonine kinase activity"/>
    <property type="evidence" value="ECO:0007669"/>
    <property type="project" value="UniProtKB-KW"/>
</dbReference>
<reference evidence="10 11" key="1">
    <citation type="submission" date="2016-10" db="EMBL/GenBank/DDBJ databases">
        <authorList>
            <person name="de Groot N.N."/>
        </authorList>
    </citation>
    <scope>NUCLEOTIDE SEQUENCE [LARGE SCALE GENOMIC DNA]</scope>
    <source>
        <strain evidence="10 11">IBRC-M10015</strain>
    </source>
</reference>
<gene>
    <name evidence="10" type="ORF">SAMN05216226_10832</name>
</gene>
<evidence type="ECO:0000256" key="8">
    <source>
        <dbReference type="ARBA" id="ARBA00048679"/>
    </source>
</evidence>
<evidence type="ECO:0000313" key="11">
    <source>
        <dbReference type="Proteomes" id="UP000198856"/>
    </source>
</evidence>
<comment type="catalytic activity">
    <reaction evidence="7">
        <text>L-threonyl-[protein] + ATP = O-phospho-L-threonyl-[protein] + ADP + H(+)</text>
        <dbReference type="Rhea" id="RHEA:46608"/>
        <dbReference type="Rhea" id="RHEA-COMP:11060"/>
        <dbReference type="Rhea" id="RHEA-COMP:11605"/>
        <dbReference type="ChEBI" id="CHEBI:15378"/>
        <dbReference type="ChEBI" id="CHEBI:30013"/>
        <dbReference type="ChEBI" id="CHEBI:30616"/>
        <dbReference type="ChEBI" id="CHEBI:61977"/>
        <dbReference type="ChEBI" id="CHEBI:456216"/>
        <dbReference type="EC" id="2.7.11.1"/>
    </reaction>
</comment>
<name>A0A1G8W2R6_9EURY</name>
<comment type="catalytic activity">
    <reaction evidence="8">
        <text>L-seryl-[protein] + ATP = O-phospho-L-seryl-[protein] + ADP + H(+)</text>
        <dbReference type="Rhea" id="RHEA:17989"/>
        <dbReference type="Rhea" id="RHEA-COMP:9863"/>
        <dbReference type="Rhea" id="RHEA-COMP:11604"/>
        <dbReference type="ChEBI" id="CHEBI:15378"/>
        <dbReference type="ChEBI" id="CHEBI:29999"/>
        <dbReference type="ChEBI" id="CHEBI:30616"/>
        <dbReference type="ChEBI" id="CHEBI:83421"/>
        <dbReference type="ChEBI" id="CHEBI:456216"/>
        <dbReference type="EC" id="2.7.11.1"/>
    </reaction>
</comment>
<protein>
    <recommendedName>
        <fullName evidence="1">non-specific serine/threonine protein kinase</fullName>
        <ecNumber evidence="1">2.7.11.1</ecNumber>
    </recommendedName>
</protein>
<evidence type="ECO:0000256" key="1">
    <source>
        <dbReference type="ARBA" id="ARBA00012513"/>
    </source>
</evidence>
<dbReference type="AlphaFoldDB" id="A0A1G8W2R6"/>
<dbReference type="RefSeq" id="WP_092702252.1">
    <property type="nucleotide sequence ID" value="NZ_FNFC01000008.1"/>
</dbReference>
<accession>A0A1G8W2R6</accession>
<keyword evidence="6" id="KW-0067">ATP-binding</keyword>
<evidence type="ECO:0000256" key="5">
    <source>
        <dbReference type="ARBA" id="ARBA00022777"/>
    </source>
</evidence>
<evidence type="ECO:0000256" key="3">
    <source>
        <dbReference type="ARBA" id="ARBA00022679"/>
    </source>
</evidence>
<dbReference type="Pfam" id="PF01163">
    <property type="entry name" value="RIO1"/>
    <property type="match status" value="1"/>
</dbReference>
<evidence type="ECO:0000259" key="9">
    <source>
        <dbReference type="Pfam" id="PF01163"/>
    </source>
</evidence>
<keyword evidence="3" id="KW-0808">Transferase</keyword>
<evidence type="ECO:0000313" key="10">
    <source>
        <dbReference type="EMBL" id="SDJ72386.1"/>
    </source>
</evidence>
<keyword evidence="11" id="KW-1185">Reference proteome</keyword>
<keyword evidence="2" id="KW-0723">Serine/threonine-protein kinase</keyword>
<dbReference type="OrthoDB" id="192798at2157"/>
<dbReference type="GO" id="GO:0005524">
    <property type="term" value="F:ATP binding"/>
    <property type="evidence" value="ECO:0007669"/>
    <property type="project" value="UniProtKB-KW"/>
</dbReference>
<dbReference type="EC" id="2.7.11.1" evidence="1"/>
<dbReference type="Gene3D" id="1.10.510.10">
    <property type="entry name" value="Transferase(Phosphotransferase) domain 1"/>
    <property type="match status" value="1"/>
</dbReference>